<feature type="region of interest" description="Disordered" evidence="1">
    <location>
        <begin position="78"/>
        <end position="97"/>
    </location>
</feature>
<dbReference type="EMBL" id="CP102514">
    <property type="protein sequence ID" value="UUY49457.1"/>
    <property type="molecule type" value="Genomic_DNA"/>
</dbReference>
<keyword evidence="2" id="KW-0472">Membrane</keyword>
<dbReference type="RefSeq" id="WP_183066853.1">
    <property type="nucleotide sequence ID" value="NZ_CP102514.1"/>
</dbReference>
<organism evidence="3 4">
    <name type="scientific">Streptomyces yangpuensis</name>
    <dbReference type="NCBI Taxonomy" id="1648182"/>
    <lineage>
        <taxon>Bacteria</taxon>
        <taxon>Bacillati</taxon>
        <taxon>Actinomycetota</taxon>
        <taxon>Actinomycetes</taxon>
        <taxon>Kitasatosporales</taxon>
        <taxon>Streptomycetaceae</taxon>
        <taxon>Streptomyces</taxon>
    </lineage>
</organism>
<dbReference type="Proteomes" id="UP001057738">
    <property type="component" value="Chromosome"/>
</dbReference>
<sequence length="346" mass="34684">MADERDRWLDEAAAEAFLRGGPTEPVGPAADPRAAMEAARLRAALDALAAMAAAPRGTELPGEEPAVKAFRAARAAARPATAGRATAGRATVPSAADASREPLVALGRVHPAPVPARRRARTVSFGLAAALASVAAGGLAAAAGAGLLDRSRQDTAGPGPAMSVSAGESPVPDVGGSAPPVTPKLLPTPLPEGSNPGFAPVSPSPTAGGRATPGAGTVPDSFPGSSASGGSGRGGKDDQSGPGDREASPDTLGTGELAKDRQREQENRLKVDLCQEYRKGRLNDDRRERLSRLADGLLRIPAYCASVLDGDSGGTGPRDAPLGGTLRAPTLSPAVPQGSTPLRAGR</sequence>
<proteinExistence type="predicted"/>
<protein>
    <submittedName>
        <fullName evidence="3">Uncharacterized protein</fullName>
    </submittedName>
</protein>
<reference evidence="3" key="1">
    <citation type="submission" date="2022-08" db="EMBL/GenBank/DDBJ databases">
        <authorList>
            <person name="Tian L."/>
        </authorList>
    </citation>
    <scope>NUCLEOTIDE SEQUENCE</scope>
    <source>
        <strain evidence="3">CM253</strain>
    </source>
</reference>
<feature type="compositionally biased region" description="Low complexity" evidence="1">
    <location>
        <begin position="204"/>
        <end position="226"/>
    </location>
</feature>
<feature type="region of interest" description="Disordered" evidence="1">
    <location>
        <begin position="150"/>
        <end position="268"/>
    </location>
</feature>
<feature type="compositionally biased region" description="Basic and acidic residues" evidence="1">
    <location>
        <begin position="234"/>
        <end position="248"/>
    </location>
</feature>
<keyword evidence="4" id="KW-1185">Reference proteome</keyword>
<evidence type="ECO:0000313" key="3">
    <source>
        <dbReference type="EMBL" id="UUY49457.1"/>
    </source>
</evidence>
<gene>
    <name evidence="3" type="ORF">NRK68_20905</name>
</gene>
<keyword evidence="2" id="KW-0812">Transmembrane</keyword>
<evidence type="ECO:0000256" key="1">
    <source>
        <dbReference type="SAM" id="MobiDB-lite"/>
    </source>
</evidence>
<keyword evidence="2" id="KW-1133">Transmembrane helix</keyword>
<feature type="compositionally biased region" description="Low complexity" evidence="1">
    <location>
        <begin position="78"/>
        <end position="91"/>
    </location>
</feature>
<accession>A0ABY5PZW4</accession>
<name>A0ABY5PZW4_9ACTN</name>
<evidence type="ECO:0000313" key="4">
    <source>
        <dbReference type="Proteomes" id="UP001057738"/>
    </source>
</evidence>
<feature type="compositionally biased region" description="Pro residues" evidence="1">
    <location>
        <begin position="180"/>
        <end position="190"/>
    </location>
</feature>
<feature type="transmembrane region" description="Helical" evidence="2">
    <location>
        <begin position="125"/>
        <end position="148"/>
    </location>
</feature>
<dbReference type="GeneID" id="95575961"/>
<feature type="region of interest" description="Disordered" evidence="1">
    <location>
        <begin position="307"/>
        <end position="346"/>
    </location>
</feature>
<evidence type="ECO:0000256" key="2">
    <source>
        <dbReference type="SAM" id="Phobius"/>
    </source>
</evidence>
<feature type="compositionally biased region" description="Basic and acidic residues" evidence="1">
    <location>
        <begin position="257"/>
        <end position="268"/>
    </location>
</feature>